<feature type="compositionally biased region" description="Low complexity" evidence="1">
    <location>
        <begin position="82"/>
        <end position="91"/>
    </location>
</feature>
<protein>
    <submittedName>
        <fullName evidence="3">Uncharacterized protein</fullName>
    </submittedName>
</protein>
<organism evidence="3 4">
    <name type="scientific">Coemansia thaxteri</name>
    <dbReference type="NCBI Taxonomy" id="2663907"/>
    <lineage>
        <taxon>Eukaryota</taxon>
        <taxon>Fungi</taxon>
        <taxon>Fungi incertae sedis</taxon>
        <taxon>Zoopagomycota</taxon>
        <taxon>Kickxellomycotina</taxon>
        <taxon>Kickxellomycetes</taxon>
        <taxon>Kickxellales</taxon>
        <taxon>Kickxellaceae</taxon>
        <taxon>Coemansia</taxon>
    </lineage>
</organism>
<feature type="compositionally biased region" description="Polar residues" evidence="1">
    <location>
        <begin position="60"/>
        <end position="70"/>
    </location>
</feature>
<keyword evidence="2" id="KW-0472">Membrane</keyword>
<comment type="caution">
    <text evidence="3">The sequence shown here is derived from an EMBL/GenBank/DDBJ whole genome shotgun (WGS) entry which is preliminary data.</text>
</comment>
<evidence type="ECO:0000313" key="4">
    <source>
        <dbReference type="Proteomes" id="UP001150907"/>
    </source>
</evidence>
<dbReference type="OrthoDB" id="5571151at2759"/>
<reference evidence="3" key="1">
    <citation type="submission" date="2022-07" db="EMBL/GenBank/DDBJ databases">
        <title>Phylogenomic reconstructions and comparative analyses of Kickxellomycotina fungi.</title>
        <authorList>
            <person name="Reynolds N.K."/>
            <person name="Stajich J.E."/>
            <person name="Barry K."/>
            <person name="Grigoriev I.V."/>
            <person name="Crous P."/>
            <person name="Smith M.E."/>
        </authorList>
    </citation>
    <scope>NUCLEOTIDE SEQUENCE</scope>
    <source>
        <strain evidence="3">IMI 214461</strain>
    </source>
</reference>
<dbReference type="EMBL" id="JANBQF010000281">
    <property type="protein sequence ID" value="KAJ2002667.1"/>
    <property type="molecule type" value="Genomic_DNA"/>
</dbReference>
<feature type="compositionally biased region" description="Low complexity" evidence="1">
    <location>
        <begin position="105"/>
        <end position="139"/>
    </location>
</feature>
<sequence>MAVPDVAGTKTVVISLATGDHGQIIPVVLHKNSNGYDPVSLPGSGQSTDSQGFSDAVYNSADSGLDSESNPGGEESVEASESDAVVSGVESPEPVDSVSLATVTAGSGVESSGIEAASASIGSSGADAASTIAESSGSDSESDSDESKKNVAAHSASSTRKKSSASRLGLPNAAIFAIPAACLCAVSANGLLF</sequence>
<accession>A0A9W8EIH1</accession>
<keyword evidence="2" id="KW-0812">Transmembrane</keyword>
<feature type="region of interest" description="Disordered" evidence="1">
    <location>
        <begin position="37"/>
        <end position="167"/>
    </location>
</feature>
<evidence type="ECO:0000256" key="2">
    <source>
        <dbReference type="SAM" id="Phobius"/>
    </source>
</evidence>
<feature type="transmembrane region" description="Helical" evidence="2">
    <location>
        <begin position="170"/>
        <end position="192"/>
    </location>
</feature>
<dbReference type="AlphaFoldDB" id="A0A9W8EIH1"/>
<keyword evidence="4" id="KW-1185">Reference proteome</keyword>
<feature type="compositionally biased region" description="Polar residues" evidence="1">
    <location>
        <begin position="43"/>
        <end position="53"/>
    </location>
</feature>
<gene>
    <name evidence="3" type="ORF">H4R26_003493</name>
</gene>
<evidence type="ECO:0000313" key="3">
    <source>
        <dbReference type="EMBL" id="KAJ2002667.1"/>
    </source>
</evidence>
<proteinExistence type="predicted"/>
<evidence type="ECO:0000256" key="1">
    <source>
        <dbReference type="SAM" id="MobiDB-lite"/>
    </source>
</evidence>
<keyword evidence="2" id="KW-1133">Transmembrane helix</keyword>
<dbReference type="Proteomes" id="UP001150907">
    <property type="component" value="Unassembled WGS sequence"/>
</dbReference>
<name>A0A9W8EIH1_9FUNG</name>